<dbReference type="EMBL" id="MU006813">
    <property type="protein sequence ID" value="KAF2634869.1"/>
    <property type="molecule type" value="Genomic_DNA"/>
</dbReference>
<evidence type="ECO:0000313" key="2">
    <source>
        <dbReference type="EMBL" id="KAF2634869.1"/>
    </source>
</evidence>
<gene>
    <name evidence="2" type="ORF">P280DRAFT_474313</name>
</gene>
<feature type="compositionally biased region" description="Basic and acidic residues" evidence="1">
    <location>
        <begin position="25"/>
        <end position="44"/>
    </location>
</feature>
<name>A0A6A6RHA6_9PLEO</name>
<dbReference type="AlphaFoldDB" id="A0A6A6RHA6"/>
<feature type="region of interest" description="Disordered" evidence="1">
    <location>
        <begin position="1"/>
        <end position="81"/>
    </location>
</feature>
<organism evidence="2 3">
    <name type="scientific">Massarina eburnea CBS 473.64</name>
    <dbReference type="NCBI Taxonomy" id="1395130"/>
    <lineage>
        <taxon>Eukaryota</taxon>
        <taxon>Fungi</taxon>
        <taxon>Dikarya</taxon>
        <taxon>Ascomycota</taxon>
        <taxon>Pezizomycotina</taxon>
        <taxon>Dothideomycetes</taxon>
        <taxon>Pleosporomycetidae</taxon>
        <taxon>Pleosporales</taxon>
        <taxon>Massarineae</taxon>
        <taxon>Massarinaceae</taxon>
        <taxon>Massarina</taxon>
    </lineage>
</organism>
<reference evidence="2" key="1">
    <citation type="journal article" date="2020" name="Stud. Mycol.">
        <title>101 Dothideomycetes genomes: a test case for predicting lifestyles and emergence of pathogens.</title>
        <authorList>
            <person name="Haridas S."/>
            <person name="Albert R."/>
            <person name="Binder M."/>
            <person name="Bloem J."/>
            <person name="Labutti K."/>
            <person name="Salamov A."/>
            <person name="Andreopoulos B."/>
            <person name="Baker S."/>
            <person name="Barry K."/>
            <person name="Bills G."/>
            <person name="Bluhm B."/>
            <person name="Cannon C."/>
            <person name="Castanera R."/>
            <person name="Culley D."/>
            <person name="Daum C."/>
            <person name="Ezra D."/>
            <person name="Gonzalez J."/>
            <person name="Henrissat B."/>
            <person name="Kuo A."/>
            <person name="Liang C."/>
            <person name="Lipzen A."/>
            <person name="Lutzoni F."/>
            <person name="Magnuson J."/>
            <person name="Mondo S."/>
            <person name="Nolan M."/>
            <person name="Ohm R."/>
            <person name="Pangilinan J."/>
            <person name="Park H.-J."/>
            <person name="Ramirez L."/>
            <person name="Alfaro M."/>
            <person name="Sun H."/>
            <person name="Tritt A."/>
            <person name="Yoshinaga Y."/>
            <person name="Zwiers L.-H."/>
            <person name="Turgeon B."/>
            <person name="Goodwin S."/>
            <person name="Spatafora J."/>
            <person name="Crous P."/>
            <person name="Grigoriev I."/>
        </authorList>
    </citation>
    <scope>NUCLEOTIDE SEQUENCE</scope>
    <source>
        <strain evidence="2">CBS 473.64</strain>
    </source>
</reference>
<evidence type="ECO:0000256" key="1">
    <source>
        <dbReference type="SAM" id="MobiDB-lite"/>
    </source>
</evidence>
<sequence length="186" mass="19959">MAKNGGGKGAVGVAVAGSAAWGVRSQERDSRRKTMVRGGHDRAGGGRRANMRSRLNPSHLRSASAHASPAPHRHPRRDKTSAFDDASCIHMMLKASEATPAAADPAMRRFQPMSCQCPASFLPIPRAGYSQFAKCSLLLSCTFCADKGIPMFDTVDSATSCASARPDKLSLTTVRAQHQRLAWPPW</sequence>
<keyword evidence="3" id="KW-1185">Reference proteome</keyword>
<proteinExistence type="predicted"/>
<evidence type="ECO:0000313" key="3">
    <source>
        <dbReference type="Proteomes" id="UP000799753"/>
    </source>
</evidence>
<feature type="compositionally biased region" description="Low complexity" evidence="1">
    <location>
        <begin position="57"/>
        <end position="70"/>
    </location>
</feature>
<feature type="compositionally biased region" description="Gly residues" evidence="1">
    <location>
        <begin position="1"/>
        <end position="10"/>
    </location>
</feature>
<feature type="compositionally biased region" description="Low complexity" evidence="1">
    <location>
        <begin position="11"/>
        <end position="23"/>
    </location>
</feature>
<protein>
    <submittedName>
        <fullName evidence="2">Uncharacterized protein</fullName>
    </submittedName>
</protein>
<accession>A0A6A6RHA6</accession>
<dbReference type="Proteomes" id="UP000799753">
    <property type="component" value="Unassembled WGS sequence"/>
</dbReference>